<comment type="caution">
    <text evidence="1">The sequence shown here is derived from an EMBL/GenBank/DDBJ whole genome shotgun (WGS) entry which is preliminary data.</text>
</comment>
<gene>
    <name evidence="1" type="ORF">H6F44_07255</name>
</gene>
<protein>
    <submittedName>
        <fullName evidence="1">Uncharacterized protein</fullName>
    </submittedName>
</protein>
<keyword evidence="2" id="KW-1185">Reference proteome</keyword>
<evidence type="ECO:0000313" key="2">
    <source>
        <dbReference type="Proteomes" id="UP000631421"/>
    </source>
</evidence>
<dbReference type="RefSeq" id="WP_190350283.1">
    <property type="nucleotide sequence ID" value="NZ_JACJPY010000015.1"/>
</dbReference>
<reference evidence="1" key="2">
    <citation type="submission" date="2020-08" db="EMBL/GenBank/DDBJ databases">
        <authorList>
            <person name="Chen M."/>
            <person name="Teng W."/>
            <person name="Zhao L."/>
            <person name="Hu C."/>
            <person name="Zhou Y."/>
            <person name="Han B."/>
            <person name="Song L."/>
            <person name="Shu W."/>
        </authorList>
    </citation>
    <scope>NUCLEOTIDE SEQUENCE</scope>
    <source>
        <strain evidence="1">FACHB-1277</strain>
    </source>
</reference>
<dbReference type="AlphaFoldDB" id="A0A926US73"/>
<organism evidence="1 2">
    <name type="scientific">Pseudanabaena cinerea FACHB-1277</name>
    <dbReference type="NCBI Taxonomy" id="2949581"/>
    <lineage>
        <taxon>Bacteria</taxon>
        <taxon>Bacillati</taxon>
        <taxon>Cyanobacteriota</taxon>
        <taxon>Cyanophyceae</taxon>
        <taxon>Pseudanabaenales</taxon>
        <taxon>Pseudanabaenaceae</taxon>
        <taxon>Pseudanabaena</taxon>
        <taxon>Pseudanabaena cinerea</taxon>
    </lineage>
</organism>
<sequence>MTNEEATIEALQSRVRYLEAHLHLALQVLQQMEQDDSYALTGEISEQQFQRSPQNQTIAITPTSKIELPTFLNSRTWKHIQDDMNQARVSSDRAIRHLKVS</sequence>
<proteinExistence type="predicted"/>
<name>A0A926US73_9CYAN</name>
<accession>A0A926US73</accession>
<evidence type="ECO:0000313" key="1">
    <source>
        <dbReference type="EMBL" id="MBD2149918.1"/>
    </source>
</evidence>
<dbReference type="EMBL" id="JACJPY010000015">
    <property type="protein sequence ID" value="MBD2149918.1"/>
    <property type="molecule type" value="Genomic_DNA"/>
</dbReference>
<dbReference type="Proteomes" id="UP000631421">
    <property type="component" value="Unassembled WGS sequence"/>
</dbReference>
<reference evidence="1" key="1">
    <citation type="journal article" date="2015" name="ISME J.">
        <title>Draft Genome Sequence of Streptomyces incarnatus NRRL8089, which Produces the Nucleoside Antibiotic Sinefungin.</title>
        <authorList>
            <person name="Oshima K."/>
            <person name="Hattori M."/>
            <person name="Shimizu H."/>
            <person name="Fukuda K."/>
            <person name="Nemoto M."/>
            <person name="Inagaki K."/>
            <person name="Tamura T."/>
        </authorList>
    </citation>
    <scope>NUCLEOTIDE SEQUENCE</scope>
    <source>
        <strain evidence="1">FACHB-1277</strain>
    </source>
</reference>